<keyword evidence="6" id="KW-0175">Coiled coil</keyword>
<dbReference type="Gene3D" id="2.40.30.170">
    <property type="match status" value="1"/>
</dbReference>
<evidence type="ECO:0000256" key="1">
    <source>
        <dbReference type="ARBA" id="ARBA00004167"/>
    </source>
</evidence>
<organism evidence="10 11">
    <name type="scientific">Thomasclavelia cocleata</name>
    <dbReference type="NCBI Taxonomy" id="69824"/>
    <lineage>
        <taxon>Bacteria</taxon>
        <taxon>Bacillati</taxon>
        <taxon>Bacillota</taxon>
        <taxon>Erysipelotrichia</taxon>
        <taxon>Erysipelotrichales</taxon>
        <taxon>Coprobacillaceae</taxon>
        <taxon>Thomasclavelia</taxon>
    </lineage>
</organism>
<feature type="transmembrane region" description="Helical" evidence="7">
    <location>
        <begin position="23"/>
        <end position="43"/>
    </location>
</feature>
<dbReference type="EMBL" id="FOIN01000032">
    <property type="protein sequence ID" value="SET72098.1"/>
    <property type="molecule type" value="Genomic_DNA"/>
</dbReference>
<dbReference type="AlphaFoldDB" id="A0A1I0GPA5"/>
<dbReference type="Pfam" id="PF26002">
    <property type="entry name" value="Beta-barrel_AprE"/>
    <property type="match status" value="1"/>
</dbReference>
<comment type="subcellular location">
    <subcellularLocation>
        <location evidence="1">Membrane</location>
        <topology evidence="1">Single-pass membrane protein</topology>
    </subcellularLocation>
</comment>
<accession>A0A1I0GPA5</accession>
<dbReference type="GeneID" id="78289083"/>
<dbReference type="GO" id="GO:0016020">
    <property type="term" value="C:membrane"/>
    <property type="evidence" value="ECO:0007669"/>
    <property type="project" value="UniProtKB-SubCell"/>
</dbReference>
<feature type="coiled-coil region" evidence="6">
    <location>
        <begin position="191"/>
        <end position="218"/>
    </location>
</feature>
<proteinExistence type="inferred from homology"/>
<feature type="domain" description="AprE-like beta-barrel" evidence="9">
    <location>
        <begin position="263"/>
        <end position="346"/>
    </location>
</feature>
<keyword evidence="11" id="KW-1185">Reference proteome</keyword>
<gene>
    <name evidence="10" type="ORF">SAMN04489758_13218</name>
</gene>
<dbReference type="RefSeq" id="WP_092355491.1">
    <property type="nucleotide sequence ID" value="NZ_FOIN01000032.1"/>
</dbReference>
<evidence type="ECO:0000313" key="11">
    <source>
        <dbReference type="Proteomes" id="UP000198558"/>
    </source>
</evidence>
<reference evidence="11" key="1">
    <citation type="submission" date="2016-10" db="EMBL/GenBank/DDBJ databases">
        <authorList>
            <person name="Varghese N."/>
            <person name="Submissions S."/>
        </authorList>
    </citation>
    <scope>NUCLEOTIDE SEQUENCE [LARGE SCALE GENOMIC DNA]</scope>
    <source>
        <strain evidence="11">DSM 1551</strain>
    </source>
</reference>
<dbReference type="PANTHER" id="PTHR30386">
    <property type="entry name" value="MEMBRANE FUSION SUBUNIT OF EMRAB-TOLC MULTIDRUG EFFLUX PUMP"/>
    <property type="match status" value="1"/>
</dbReference>
<comment type="similarity">
    <text evidence="2">Belongs to the membrane fusion protein (MFP) (TC 8.A.1) family.</text>
</comment>
<dbReference type="Gene3D" id="2.40.50.100">
    <property type="match status" value="1"/>
</dbReference>
<feature type="domain" description="LcnD-like barrel-sandwich hybrid" evidence="8">
    <location>
        <begin position="72"/>
        <end position="251"/>
    </location>
</feature>
<sequence length="364" mass="42226">MKEYLIDDLNNKRFIFDKQPPRIINYFLIIVLLVTSILIYLSLTNKKIEVVKVDGVLQAEDKSLVVNKYPGEIIKVNVNEGSFVNKGDIIVEINSNDIEKVQLVKNIEYLSNRIQLYEKLQENLKNKTNSFNSNDLIEQEFYYKVEKYFIECSEYEVNKSYLENLGYDEVQINEQVRIYDIRKRFFFLDNYNSATNEKNTLQNQVLQYQSQLEAMETKEINIIANKTGIIHLNPKLKNGMYIEAGQEIASISQESTKQNFVIMIPSKDRSVVKVGNKVDILIDGLSQQEYGTLRGTIKSIDIDSSVSYDEKIYFKGEILLDNNYLLNSKNEKINISSGITGTARIQYKSKSYFKYFLDILGIEI</sequence>
<dbReference type="Pfam" id="PF25935">
    <property type="entry name" value="BSH_LcnD"/>
    <property type="match status" value="1"/>
</dbReference>
<dbReference type="InterPro" id="IPR058982">
    <property type="entry name" value="Beta-barrel_AprE"/>
</dbReference>
<evidence type="ECO:0000259" key="8">
    <source>
        <dbReference type="Pfam" id="PF25935"/>
    </source>
</evidence>
<evidence type="ECO:0000256" key="4">
    <source>
        <dbReference type="ARBA" id="ARBA00022989"/>
    </source>
</evidence>
<name>A0A1I0GPA5_9FIRM</name>
<evidence type="ECO:0000256" key="6">
    <source>
        <dbReference type="SAM" id="Coils"/>
    </source>
</evidence>
<evidence type="ECO:0000256" key="5">
    <source>
        <dbReference type="ARBA" id="ARBA00023136"/>
    </source>
</evidence>
<dbReference type="Proteomes" id="UP000198558">
    <property type="component" value="Unassembled WGS sequence"/>
</dbReference>
<keyword evidence="4 7" id="KW-1133">Transmembrane helix</keyword>
<evidence type="ECO:0000313" key="10">
    <source>
        <dbReference type="EMBL" id="SET72098.1"/>
    </source>
</evidence>
<dbReference type="InterPro" id="IPR058786">
    <property type="entry name" value="BSH_LcnD"/>
</dbReference>
<evidence type="ECO:0000259" key="9">
    <source>
        <dbReference type="Pfam" id="PF26002"/>
    </source>
</evidence>
<dbReference type="OrthoDB" id="1638821at2"/>
<dbReference type="PANTHER" id="PTHR30386:SF26">
    <property type="entry name" value="TRANSPORT PROTEIN COMB"/>
    <property type="match status" value="1"/>
</dbReference>
<evidence type="ECO:0000256" key="2">
    <source>
        <dbReference type="ARBA" id="ARBA00009477"/>
    </source>
</evidence>
<evidence type="ECO:0000256" key="7">
    <source>
        <dbReference type="SAM" id="Phobius"/>
    </source>
</evidence>
<keyword evidence="3 7" id="KW-0812">Transmembrane</keyword>
<dbReference type="InterPro" id="IPR050739">
    <property type="entry name" value="MFP"/>
</dbReference>
<evidence type="ECO:0000256" key="3">
    <source>
        <dbReference type="ARBA" id="ARBA00022692"/>
    </source>
</evidence>
<keyword evidence="5 7" id="KW-0472">Membrane</keyword>
<protein>
    <submittedName>
        <fullName evidence="10">Intein N-terminal splicing region</fullName>
    </submittedName>
</protein>